<feature type="region of interest" description="Disordered" evidence="1">
    <location>
        <begin position="1"/>
        <end position="22"/>
    </location>
</feature>
<accession>A6K7W7</accession>
<dbReference type="EMBL" id="CH474028">
    <property type="protein sequence ID" value="EDL87912.1"/>
    <property type="molecule type" value="Genomic_DNA"/>
</dbReference>
<dbReference type="AlphaFoldDB" id="A6K7W7"/>
<gene>
    <name evidence="2" type="ORF">rCG_37593</name>
</gene>
<protein>
    <submittedName>
        <fullName evidence="2">RCG37593</fullName>
    </submittedName>
</protein>
<evidence type="ECO:0000313" key="2">
    <source>
        <dbReference type="EMBL" id="EDL87912.1"/>
    </source>
</evidence>
<sequence>MPTPSNPQVQCEQSIDSKSQKGWKRVPNAIFWHRDSSSDLEVWAAVIKSGPVNSQAEGWSSGACL</sequence>
<feature type="compositionally biased region" description="Polar residues" evidence="1">
    <location>
        <begin position="1"/>
        <end position="17"/>
    </location>
</feature>
<reference evidence="3" key="1">
    <citation type="submission" date="2005-09" db="EMBL/GenBank/DDBJ databases">
        <authorList>
            <person name="Mural R.J."/>
            <person name="Li P.W."/>
            <person name="Adams M.D."/>
            <person name="Amanatides P.G."/>
            <person name="Baden-Tillson H."/>
            <person name="Barnstead M."/>
            <person name="Chin S.H."/>
            <person name="Dew I."/>
            <person name="Evans C.A."/>
            <person name="Ferriera S."/>
            <person name="Flanigan M."/>
            <person name="Fosler C."/>
            <person name="Glodek A."/>
            <person name="Gu Z."/>
            <person name="Holt R.A."/>
            <person name="Jennings D."/>
            <person name="Kraft C.L."/>
            <person name="Lu F."/>
            <person name="Nguyen T."/>
            <person name="Nusskern D.R."/>
            <person name="Pfannkoch C.M."/>
            <person name="Sitter C."/>
            <person name="Sutton G.G."/>
            <person name="Venter J.C."/>
            <person name="Wang Z."/>
            <person name="Woodage T."/>
            <person name="Zheng X.H."/>
            <person name="Zhong F."/>
        </authorList>
    </citation>
    <scope>NUCLEOTIDE SEQUENCE [LARGE SCALE GENOMIC DNA]</scope>
    <source>
        <strain>BN</strain>
        <strain evidence="3">Sprague-Dawley</strain>
    </source>
</reference>
<name>A6K7W7_RAT</name>
<dbReference type="Proteomes" id="UP000234681">
    <property type="component" value="Chromosome 13"/>
</dbReference>
<evidence type="ECO:0000256" key="1">
    <source>
        <dbReference type="SAM" id="MobiDB-lite"/>
    </source>
</evidence>
<organism evidence="2 3">
    <name type="scientific">Rattus norvegicus</name>
    <name type="common">Rat</name>
    <dbReference type="NCBI Taxonomy" id="10116"/>
    <lineage>
        <taxon>Eukaryota</taxon>
        <taxon>Metazoa</taxon>
        <taxon>Chordata</taxon>
        <taxon>Craniata</taxon>
        <taxon>Vertebrata</taxon>
        <taxon>Euteleostomi</taxon>
        <taxon>Mammalia</taxon>
        <taxon>Eutheria</taxon>
        <taxon>Euarchontoglires</taxon>
        <taxon>Glires</taxon>
        <taxon>Rodentia</taxon>
        <taxon>Myomorpha</taxon>
        <taxon>Muroidea</taxon>
        <taxon>Muridae</taxon>
        <taxon>Murinae</taxon>
        <taxon>Rattus</taxon>
    </lineage>
</organism>
<evidence type="ECO:0000313" key="3">
    <source>
        <dbReference type="Proteomes" id="UP000234681"/>
    </source>
</evidence>
<proteinExistence type="predicted"/>